<gene>
    <name evidence="2" type="ORF">SteCoe_11622</name>
</gene>
<comment type="caution">
    <text evidence="2">The sequence shown here is derived from an EMBL/GenBank/DDBJ whole genome shotgun (WGS) entry which is preliminary data.</text>
</comment>
<protein>
    <submittedName>
        <fullName evidence="2">Uncharacterized protein</fullName>
    </submittedName>
</protein>
<reference evidence="2 3" key="1">
    <citation type="submission" date="2016-11" db="EMBL/GenBank/DDBJ databases">
        <title>The macronuclear genome of Stentor coeruleus: a giant cell with tiny introns.</title>
        <authorList>
            <person name="Slabodnick M."/>
            <person name="Ruby J.G."/>
            <person name="Reiff S.B."/>
            <person name="Swart E.C."/>
            <person name="Gosai S."/>
            <person name="Prabakaran S."/>
            <person name="Witkowska E."/>
            <person name="Larue G.E."/>
            <person name="Fisher S."/>
            <person name="Freeman R.M."/>
            <person name="Gunawardena J."/>
            <person name="Chu W."/>
            <person name="Stover N.A."/>
            <person name="Gregory B.D."/>
            <person name="Nowacki M."/>
            <person name="Derisi J."/>
            <person name="Roy S.W."/>
            <person name="Marshall W.F."/>
            <person name="Sood P."/>
        </authorList>
    </citation>
    <scope>NUCLEOTIDE SEQUENCE [LARGE SCALE GENOMIC DNA]</scope>
    <source>
        <strain evidence="2">WM001</strain>
    </source>
</reference>
<keyword evidence="3" id="KW-1185">Reference proteome</keyword>
<accession>A0A1R2CCM7</accession>
<organism evidence="2 3">
    <name type="scientific">Stentor coeruleus</name>
    <dbReference type="NCBI Taxonomy" id="5963"/>
    <lineage>
        <taxon>Eukaryota</taxon>
        <taxon>Sar</taxon>
        <taxon>Alveolata</taxon>
        <taxon>Ciliophora</taxon>
        <taxon>Postciliodesmatophora</taxon>
        <taxon>Heterotrichea</taxon>
        <taxon>Heterotrichida</taxon>
        <taxon>Stentoridae</taxon>
        <taxon>Stentor</taxon>
    </lineage>
</organism>
<evidence type="ECO:0000256" key="1">
    <source>
        <dbReference type="SAM" id="MobiDB-lite"/>
    </source>
</evidence>
<proteinExistence type="predicted"/>
<evidence type="ECO:0000313" key="2">
    <source>
        <dbReference type="EMBL" id="OMJ86768.1"/>
    </source>
</evidence>
<evidence type="ECO:0000313" key="3">
    <source>
        <dbReference type="Proteomes" id="UP000187209"/>
    </source>
</evidence>
<feature type="region of interest" description="Disordered" evidence="1">
    <location>
        <begin position="25"/>
        <end position="63"/>
    </location>
</feature>
<dbReference type="AlphaFoldDB" id="A0A1R2CCM7"/>
<dbReference type="Proteomes" id="UP000187209">
    <property type="component" value="Unassembled WGS sequence"/>
</dbReference>
<name>A0A1R2CCM7_9CILI</name>
<sequence>METENSYPSTFGIINLSPCGEIKEPKASAKPTYSKKPPCSPKKPDSQNNSDIPLSPSPTKKRIECNKENGFTLKLFTEDHPASEISLFKLSEPEKYPEITIQKEVIKKTSTSCTVDEKSEKKLIKNLHENDPKPQITKKMQKSATLIACGIQKKPQNLNFITPERQRLIQKTYTPVLKEKKKKPSTSNIIETKYNKKPRQLSSYDLSDCCKRISLFDANQSKSISGNETCSSFKDQSTHTDDLSLGEMTPIKNHDEIHDNFPEQSFYSPLQTIHIISPPEKELEVTPEEPLRGVNDYNLLTPEMIAWKKDLEPKAQKKLISENNSPNMDFFSLSSSSGEELISEVSFSDDVQSVFGDKNHLIVSSIDSDMQTDSDFDEILKLLSDSGVINGLKVLGKISEILKLVNTTHN</sequence>
<dbReference type="EMBL" id="MPUH01000195">
    <property type="protein sequence ID" value="OMJ86768.1"/>
    <property type="molecule type" value="Genomic_DNA"/>
</dbReference>